<dbReference type="Proteomes" id="UP000005426">
    <property type="component" value="Unassembled WGS sequence"/>
</dbReference>
<dbReference type="InterPro" id="IPR023213">
    <property type="entry name" value="CAT-like_dom_sf"/>
</dbReference>
<evidence type="ECO:0000256" key="3">
    <source>
        <dbReference type="ARBA" id="ARBA00022598"/>
    </source>
</evidence>
<protein>
    <submittedName>
        <fullName evidence="5">Non-ribosomal peptide synthetase</fullName>
    </submittedName>
</protein>
<dbReference type="GO" id="GO:0044550">
    <property type="term" value="P:secondary metabolite biosynthetic process"/>
    <property type="evidence" value="ECO:0007669"/>
    <property type="project" value="TreeGrafter"/>
</dbReference>
<dbReference type="InterPro" id="IPR036736">
    <property type="entry name" value="ACP-like_sf"/>
</dbReference>
<dbReference type="SUPFAM" id="SSF47336">
    <property type="entry name" value="ACP-like"/>
    <property type="match status" value="1"/>
</dbReference>
<comment type="caution">
    <text evidence="5">The sequence shown here is derived from an EMBL/GenBank/DDBJ whole genome shotgun (WGS) entry which is preliminary data.</text>
</comment>
<evidence type="ECO:0000256" key="2">
    <source>
        <dbReference type="ARBA" id="ARBA00022553"/>
    </source>
</evidence>
<evidence type="ECO:0000259" key="4">
    <source>
        <dbReference type="PROSITE" id="PS50075"/>
    </source>
</evidence>
<keyword evidence="6" id="KW-1185">Reference proteome</keyword>
<dbReference type="AlphaFoldDB" id="G9PC76"/>
<dbReference type="SUPFAM" id="SSF52777">
    <property type="entry name" value="CoA-dependent acyltransferases"/>
    <property type="match status" value="1"/>
</dbReference>
<dbReference type="FunFam" id="3.30.300.30:FF:000015">
    <property type="entry name" value="Nonribosomal peptide synthase SidD"/>
    <property type="match status" value="1"/>
</dbReference>
<sequence length="455" mass="50933">MYNHDGTIEFCSRRDTQVKIRGLRVELSEVEYRIREELEDVCQVAVDMLATDRGSTLVSYICFSDETRSLPAISDTSIDELFTSPTAEIQALLAAMVGQLKTLLPNYMIPSVFLICKYMPSITSTKLDRKTLRKMTSLLSNDQLSAFSSIDDEKRAPETEVERRFQSIWASILNISAVSIGRDDHFLQIGGDSISAIHLVSKARAEGLEICVKDIFDDSRLLAVASKAILSAGGREMEDAILPFSLLQEAIRDAALKTASELCHVPVSAIEDAFPCTSLQEGLMALSAKQPGSYVAKYVYKLANHVDVPRFKEAWCKTVELCGLLRTRIIPMKDSALQVIVKHLVKWEETTNETLSSLVHSPRALEMTYGAPLCWYALHCEAEANYFVWSAHHAIYDGWTIQVILKALETIYRKVDVPRLRPYNAFIRYNLALDHSAAASFWSTELCGSKRAAFP</sequence>
<reference evidence="5 6" key="1">
    <citation type="journal article" date="2011" name="Genome Biol.">
        <title>Comparative genome sequence analysis underscores mycoparasitism as the ancestral life style of Trichoderma.</title>
        <authorList>
            <person name="Kubicek C.P."/>
            <person name="Herrera-Estrella A."/>
            <person name="Seidl-Seiboth V."/>
            <person name="Martinez D.A."/>
            <person name="Druzhinina I.S."/>
            <person name="Thon M."/>
            <person name="Zeilinger S."/>
            <person name="Casas-Flores S."/>
            <person name="Horwitz B.A."/>
            <person name="Mukherjee P.K."/>
            <person name="Mukherjee M."/>
            <person name="Kredics L."/>
            <person name="Alcaraz L.D."/>
            <person name="Aerts A."/>
            <person name="Antal Z."/>
            <person name="Atanasova L."/>
            <person name="Cervantes-Badillo M.G."/>
            <person name="Challacombe J."/>
            <person name="Chertkov O."/>
            <person name="McCluskey K."/>
            <person name="Coulpier F."/>
            <person name="Deshpande N."/>
            <person name="von Doehren H."/>
            <person name="Ebbole D.J."/>
            <person name="Esquivel-Naranjo E.U."/>
            <person name="Fekete E."/>
            <person name="Flipphi M."/>
            <person name="Glaser F."/>
            <person name="Gomez-Rodriguez E.Y."/>
            <person name="Gruber S."/>
            <person name="Han C."/>
            <person name="Henrissat B."/>
            <person name="Hermosa R."/>
            <person name="Hernandez-Onate M."/>
            <person name="Karaffa L."/>
            <person name="Kosti I."/>
            <person name="Le Crom S."/>
            <person name="Lindquist E."/>
            <person name="Lucas S."/>
            <person name="Luebeck M."/>
            <person name="Luebeck P.S."/>
            <person name="Margeot A."/>
            <person name="Metz B."/>
            <person name="Misra M."/>
            <person name="Nevalainen H."/>
            <person name="Omann M."/>
            <person name="Packer N."/>
            <person name="Perrone G."/>
            <person name="Uresti-Rivera E.E."/>
            <person name="Salamov A."/>
            <person name="Schmoll M."/>
            <person name="Seiboth B."/>
            <person name="Shapiro H."/>
            <person name="Sukno S."/>
            <person name="Tamayo-Ramos J.A."/>
            <person name="Tisch D."/>
            <person name="Wiest A."/>
            <person name="Wilkinson H.H."/>
            <person name="Zhang M."/>
            <person name="Coutinho P.M."/>
            <person name="Kenerley C.M."/>
            <person name="Monte E."/>
            <person name="Baker S.E."/>
            <person name="Grigoriev I.V."/>
        </authorList>
    </citation>
    <scope>NUCLEOTIDE SEQUENCE [LARGE SCALE GENOMIC DNA]</scope>
    <source>
        <strain evidence="6">ATCC 20476 / IMI 206040</strain>
    </source>
</reference>
<dbReference type="Gene3D" id="3.30.300.30">
    <property type="match status" value="1"/>
</dbReference>
<keyword evidence="3" id="KW-0436">Ligase</keyword>
<accession>G9PC76</accession>
<dbReference type="GO" id="GO:0031177">
    <property type="term" value="F:phosphopantetheine binding"/>
    <property type="evidence" value="ECO:0007669"/>
    <property type="project" value="TreeGrafter"/>
</dbReference>
<dbReference type="PANTHER" id="PTHR45527:SF1">
    <property type="entry name" value="FATTY ACID SYNTHASE"/>
    <property type="match status" value="1"/>
</dbReference>
<feature type="domain" description="Carrier" evidence="4">
    <location>
        <begin position="156"/>
        <end position="233"/>
    </location>
</feature>
<dbReference type="FunFam" id="1.10.1200.10:FF:000005">
    <property type="entry name" value="Nonribosomal peptide synthetase 1"/>
    <property type="match status" value="1"/>
</dbReference>
<dbReference type="InterPro" id="IPR009081">
    <property type="entry name" value="PP-bd_ACP"/>
</dbReference>
<dbReference type="Gene3D" id="3.30.559.30">
    <property type="entry name" value="Nonribosomal peptide synthetase, condensation domain"/>
    <property type="match status" value="1"/>
</dbReference>
<keyword evidence="1" id="KW-0596">Phosphopantetheine</keyword>
<evidence type="ECO:0000256" key="1">
    <source>
        <dbReference type="ARBA" id="ARBA00022450"/>
    </source>
</evidence>
<dbReference type="InterPro" id="IPR045851">
    <property type="entry name" value="AMP-bd_C_sf"/>
</dbReference>
<proteinExistence type="predicted"/>
<dbReference type="Gene3D" id="1.10.1200.10">
    <property type="entry name" value="ACP-like"/>
    <property type="match status" value="1"/>
</dbReference>
<dbReference type="PROSITE" id="PS50075">
    <property type="entry name" value="CARRIER"/>
    <property type="match status" value="1"/>
</dbReference>
<dbReference type="OMA" id="HILVVIM"/>
<dbReference type="GO" id="GO:0043041">
    <property type="term" value="P:amino acid activation for nonribosomal peptide biosynthetic process"/>
    <property type="evidence" value="ECO:0007669"/>
    <property type="project" value="TreeGrafter"/>
</dbReference>
<dbReference type="GO" id="GO:0005737">
    <property type="term" value="C:cytoplasm"/>
    <property type="evidence" value="ECO:0007669"/>
    <property type="project" value="TreeGrafter"/>
</dbReference>
<dbReference type="InterPro" id="IPR006162">
    <property type="entry name" value="Ppantetheine_attach_site"/>
</dbReference>
<dbReference type="Pfam" id="PF00668">
    <property type="entry name" value="Condensation"/>
    <property type="match status" value="1"/>
</dbReference>
<dbReference type="Pfam" id="PF00550">
    <property type="entry name" value="PP-binding"/>
    <property type="match status" value="1"/>
</dbReference>
<dbReference type="EMBL" id="ABDG02000029">
    <property type="protein sequence ID" value="EHK39859.1"/>
    <property type="molecule type" value="Genomic_DNA"/>
</dbReference>
<dbReference type="GO" id="GO:0016874">
    <property type="term" value="F:ligase activity"/>
    <property type="evidence" value="ECO:0007669"/>
    <property type="project" value="UniProtKB-KW"/>
</dbReference>
<dbReference type="PROSITE" id="PS00012">
    <property type="entry name" value="PHOSPHOPANTETHEINE"/>
    <property type="match status" value="1"/>
</dbReference>
<dbReference type="HOGENOM" id="CLU_602119_0_0_1"/>
<dbReference type="SUPFAM" id="SSF56801">
    <property type="entry name" value="Acetyl-CoA synthetase-like"/>
    <property type="match status" value="1"/>
</dbReference>
<dbReference type="OrthoDB" id="4889564at2759"/>
<evidence type="ECO:0000313" key="5">
    <source>
        <dbReference type="EMBL" id="EHK39859.1"/>
    </source>
</evidence>
<dbReference type="PANTHER" id="PTHR45527">
    <property type="entry name" value="NONRIBOSOMAL PEPTIDE SYNTHETASE"/>
    <property type="match status" value="1"/>
</dbReference>
<gene>
    <name evidence="5" type="ORF">TRIATDRAFT_48550</name>
</gene>
<dbReference type="STRING" id="452589.G9PC76"/>
<dbReference type="Gene3D" id="3.30.559.10">
    <property type="entry name" value="Chloramphenicol acetyltransferase-like domain"/>
    <property type="match status" value="1"/>
</dbReference>
<feature type="non-terminal residue" evidence="5">
    <location>
        <position position="455"/>
    </location>
</feature>
<keyword evidence="2" id="KW-0597">Phosphoprotein</keyword>
<name>G9PC76_HYPAI</name>
<organism evidence="5 6">
    <name type="scientific">Hypocrea atroviridis (strain ATCC 20476 / IMI 206040)</name>
    <name type="common">Trichoderma atroviride</name>
    <dbReference type="NCBI Taxonomy" id="452589"/>
    <lineage>
        <taxon>Eukaryota</taxon>
        <taxon>Fungi</taxon>
        <taxon>Dikarya</taxon>
        <taxon>Ascomycota</taxon>
        <taxon>Pezizomycotina</taxon>
        <taxon>Sordariomycetes</taxon>
        <taxon>Hypocreomycetidae</taxon>
        <taxon>Hypocreales</taxon>
        <taxon>Hypocreaceae</taxon>
        <taxon>Trichoderma</taxon>
    </lineage>
</organism>
<dbReference type="InterPro" id="IPR001242">
    <property type="entry name" value="Condensation_dom"/>
</dbReference>
<dbReference type="eggNOG" id="KOG1178">
    <property type="taxonomic scope" value="Eukaryota"/>
</dbReference>
<evidence type="ECO:0000313" key="6">
    <source>
        <dbReference type="Proteomes" id="UP000005426"/>
    </source>
</evidence>